<dbReference type="EC" id="2.3.1.30" evidence="5"/>
<dbReference type="InterPro" id="IPR018357">
    <property type="entry name" value="Hexapep_transf_CS"/>
</dbReference>
<dbReference type="SUPFAM" id="SSF51161">
    <property type="entry name" value="Trimeric LpxA-like enzymes"/>
    <property type="match status" value="1"/>
</dbReference>
<proteinExistence type="inferred from homology"/>
<evidence type="ECO:0000256" key="1">
    <source>
        <dbReference type="ARBA" id="ARBA00007274"/>
    </source>
</evidence>
<dbReference type="PIRSF" id="PIRSF000441">
    <property type="entry name" value="CysE"/>
    <property type="match status" value="1"/>
</dbReference>
<dbReference type="GO" id="GO:0006535">
    <property type="term" value="P:cysteine biosynthetic process from serine"/>
    <property type="evidence" value="ECO:0007669"/>
    <property type="project" value="InterPro"/>
</dbReference>
<dbReference type="InterPro" id="IPR045304">
    <property type="entry name" value="LbH_SAT"/>
</dbReference>
<dbReference type="PANTHER" id="PTHR42811">
    <property type="entry name" value="SERINE ACETYLTRANSFERASE"/>
    <property type="match status" value="1"/>
</dbReference>
<dbReference type="InterPro" id="IPR011004">
    <property type="entry name" value="Trimer_LpxA-like_sf"/>
</dbReference>
<evidence type="ECO:0000256" key="3">
    <source>
        <dbReference type="ARBA" id="ARBA00022737"/>
    </source>
</evidence>
<keyword evidence="2 5" id="KW-0808">Transferase</keyword>
<name>A0A2D0KEH2_9GAMM</name>
<dbReference type="RefSeq" id="WP_208614808.1">
    <property type="nucleotide sequence ID" value="NZ_NJAK01000001.1"/>
</dbReference>
<dbReference type="GO" id="GO:0009001">
    <property type="term" value="F:serine O-acetyltransferase activity"/>
    <property type="evidence" value="ECO:0007669"/>
    <property type="project" value="UniProtKB-EC"/>
</dbReference>
<sequence>MEMSISELIKSDLCRYIGKDKVSKKQIIRHYLLNTGFKFMFWFRLCESKNKCLKLIAILMHRRISKKHMLDIPRGTKIGHGFYIGHGGCIVINPTAIIGNNVNISQFTTIGSNEGQAATIGDNVYIGPSVCIVEDVKIGNEVKIGAGAVVTKDIPSNSVYAGVPARFIKDN</sequence>
<comment type="caution">
    <text evidence="6">The sequence shown here is derived from an EMBL/GenBank/DDBJ whole genome shotgun (WGS) entry which is preliminary data.</text>
</comment>
<evidence type="ECO:0000256" key="4">
    <source>
        <dbReference type="ARBA" id="ARBA00023315"/>
    </source>
</evidence>
<evidence type="ECO:0000313" key="7">
    <source>
        <dbReference type="Proteomes" id="UP000222168"/>
    </source>
</evidence>
<comment type="similarity">
    <text evidence="1 5">Belongs to the transferase hexapeptide repeat family.</text>
</comment>
<gene>
    <name evidence="6" type="ORF">Xish_00956</name>
</gene>
<reference evidence="6 7" key="1">
    <citation type="journal article" date="2017" name="Nat. Microbiol.">
        <title>Natural product diversity associated with the nematode symbionts Photorhabdus and Xenorhabdus.</title>
        <authorList>
            <person name="Tobias N.J."/>
            <person name="Wolff H."/>
            <person name="Djahanschiri B."/>
            <person name="Grundmann F."/>
            <person name="Kronenwerth M."/>
            <person name="Shi Y.M."/>
            <person name="Simonyi S."/>
            <person name="Grun P."/>
            <person name="Shapiro-Ilan D."/>
            <person name="Pidot S.J."/>
            <person name="Stinear T.P."/>
            <person name="Ebersberger I."/>
            <person name="Bode H.B."/>
        </authorList>
    </citation>
    <scope>NUCLEOTIDE SEQUENCE [LARGE SCALE GENOMIC DNA]</scope>
    <source>
        <strain evidence="6 7">DSM 22670</strain>
    </source>
</reference>
<dbReference type="Pfam" id="PF00132">
    <property type="entry name" value="Hexapep"/>
    <property type="match status" value="1"/>
</dbReference>
<dbReference type="CDD" id="cd03354">
    <property type="entry name" value="LbH_SAT"/>
    <property type="match status" value="1"/>
</dbReference>
<organism evidence="6 7">
    <name type="scientific">Xenorhabdus ishibashii</name>
    <dbReference type="NCBI Taxonomy" id="1034471"/>
    <lineage>
        <taxon>Bacteria</taxon>
        <taxon>Pseudomonadati</taxon>
        <taxon>Pseudomonadota</taxon>
        <taxon>Gammaproteobacteria</taxon>
        <taxon>Enterobacterales</taxon>
        <taxon>Morganellaceae</taxon>
        <taxon>Xenorhabdus</taxon>
    </lineage>
</organism>
<keyword evidence="4 5" id="KW-0012">Acyltransferase</keyword>
<keyword evidence="7" id="KW-1185">Reference proteome</keyword>
<dbReference type="Proteomes" id="UP000222168">
    <property type="component" value="Unassembled WGS sequence"/>
</dbReference>
<keyword evidence="3" id="KW-0677">Repeat</keyword>
<accession>A0A2D0KEH2</accession>
<protein>
    <recommendedName>
        <fullName evidence="5">Serine acetyltransferase</fullName>
        <ecNumber evidence="5">2.3.1.30</ecNumber>
    </recommendedName>
</protein>
<evidence type="ECO:0000256" key="2">
    <source>
        <dbReference type="ARBA" id="ARBA00022679"/>
    </source>
</evidence>
<dbReference type="AlphaFoldDB" id="A0A2D0KEH2"/>
<comment type="catalytic activity">
    <reaction evidence="5">
        <text>L-serine + acetyl-CoA = O-acetyl-L-serine + CoA</text>
        <dbReference type="Rhea" id="RHEA:24560"/>
        <dbReference type="ChEBI" id="CHEBI:33384"/>
        <dbReference type="ChEBI" id="CHEBI:57287"/>
        <dbReference type="ChEBI" id="CHEBI:57288"/>
        <dbReference type="ChEBI" id="CHEBI:58340"/>
        <dbReference type="EC" id="2.3.1.30"/>
    </reaction>
</comment>
<dbReference type="EMBL" id="NJAK01000001">
    <property type="protein sequence ID" value="PHM61808.1"/>
    <property type="molecule type" value="Genomic_DNA"/>
</dbReference>
<dbReference type="InterPro" id="IPR001451">
    <property type="entry name" value="Hexapep"/>
</dbReference>
<dbReference type="GO" id="GO:0005737">
    <property type="term" value="C:cytoplasm"/>
    <property type="evidence" value="ECO:0007669"/>
    <property type="project" value="InterPro"/>
</dbReference>
<dbReference type="PROSITE" id="PS00101">
    <property type="entry name" value="HEXAPEP_TRANSFERASES"/>
    <property type="match status" value="1"/>
</dbReference>
<dbReference type="InterPro" id="IPR005881">
    <property type="entry name" value="Ser_O-AcTrfase"/>
</dbReference>
<evidence type="ECO:0000313" key="6">
    <source>
        <dbReference type="EMBL" id="PHM61808.1"/>
    </source>
</evidence>
<evidence type="ECO:0000256" key="5">
    <source>
        <dbReference type="PIRNR" id="PIRNR000441"/>
    </source>
</evidence>
<dbReference type="Gene3D" id="2.160.10.10">
    <property type="entry name" value="Hexapeptide repeat proteins"/>
    <property type="match status" value="1"/>
</dbReference>